<evidence type="ECO:0000313" key="3">
    <source>
        <dbReference type="EMBL" id="ETO21881.1"/>
    </source>
</evidence>
<keyword evidence="2" id="KW-1133">Transmembrane helix</keyword>
<feature type="transmembrane region" description="Helical" evidence="2">
    <location>
        <begin position="33"/>
        <end position="59"/>
    </location>
</feature>
<feature type="region of interest" description="Disordered" evidence="1">
    <location>
        <begin position="177"/>
        <end position="228"/>
    </location>
</feature>
<comment type="caution">
    <text evidence="3">The sequence shown here is derived from an EMBL/GenBank/DDBJ whole genome shotgun (WGS) entry which is preliminary data.</text>
</comment>
<dbReference type="OrthoDB" id="5977743at2759"/>
<accession>X6N798</accession>
<evidence type="ECO:0000256" key="1">
    <source>
        <dbReference type="SAM" id="MobiDB-lite"/>
    </source>
</evidence>
<keyword evidence="2" id="KW-0472">Membrane</keyword>
<protein>
    <recommendedName>
        <fullName evidence="5">Palmitoyltransferase</fullName>
    </recommendedName>
</protein>
<keyword evidence="2" id="KW-0812">Transmembrane</keyword>
<feature type="compositionally biased region" description="Polar residues" evidence="1">
    <location>
        <begin position="202"/>
        <end position="219"/>
    </location>
</feature>
<evidence type="ECO:0000313" key="4">
    <source>
        <dbReference type="Proteomes" id="UP000023152"/>
    </source>
</evidence>
<feature type="compositionally biased region" description="Basic and acidic residues" evidence="1">
    <location>
        <begin position="186"/>
        <end position="200"/>
    </location>
</feature>
<dbReference type="EMBL" id="ASPP01011214">
    <property type="protein sequence ID" value="ETO21881.1"/>
    <property type="molecule type" value="Genomic_DNA"/>
</dbReference>
<gene>
    <name evidence="3" type="ORF">RFI_15322</name>
</gene>
<dbReference type="AlphaFoldDB" id="X6N798"/>
<evidence type="ECO:0000256" key="2">
    <source>
        <dbReference type="SAM" id="Phobius"/>
    </source>
</evidence>
<reference evidence="3 4" key="1">
    <citation type="journal article" date="2013" name="Curr. Biol.">
        <title>The Genome of the Foraminiferan Reticulomyxa filosa.</title>
        <authorList>
            <person name="Glockner G."/>
            <person name="Hulsmann N."/>
            <person name="Schleicher M."/>
            <person name="Noegel A.A."/>
            <person name="Eichinger L."/>
            <person name="Gallinger C."/>
            <person name="Pawlowski J."/>
            <person name="Sierra R."/>
            <person name="Euteneuer U."/>
            <person name="Pillet L."/>
            <person name="Moustafa A."/>
            <person name="Platzer M."/>
            <person name="Groth M."/>
            <person name="Szafranski K."/>
            <person name="Schliwa M."/>
        </authorList>
    </citation>
    <scope>NUCLEOTIDE SEQUENCE [LARGE SCALE GENOMIC DNA]</scope>
</reference>
<dbReference type="Proteomes" id="UP000023152">
    <property type="component" value="Unassembled WGS sequence"/>
</dbReference>
<name>X6N798_RETFI</name>
<feature type="transmembrane region" description="Helical" evidence="2">
    <location>
        <begin position="98"/>
        <end position="119"/>
    </location>
</feature>
<organism evidence="3 4">
    <name type="scientific">Reticulomyxa filosa</name>
    <dbReference type="NCBI Taxonomy" id="46433"/>
    <lineage>
        <taxon>Eukaryota</taxon>
        <taxon>Sar</taxon>
        <taxon>Rhizaria</taxon>
        <taxon>Retaria</taxon>
        <taxon>Foraminifera</taxon>
        <taxon>Monothalamids</taxon>
        <taxon>Reticulomyxidae</taxon>
        <taxon>Reticulomyxa</taxon>
    </lineage>
</organism>
<keyword evidence="4" id="KW-1185">Reference proteome</keyword>
<evidence type="ECO:0008006" key="5">
    <source>
        <dbReference type="Google" id="ProtNLM"/>
    </source>
</evidence>
<proteinExistence type="predicted"/>
<sequence length="265" mass="30570">MSVYENILLNKTIIKKKLKFINLYKLYAHKYMWIYFINFLWMNGVAFAYGTYICGNIIYRVIVGQRLFQRTFIDNITGQKYPASLSLVFHHVMAIHQVVGFLFISASVMGFVMFLFWGWHIYLATTNMTTSEKAKYSHLKCFLTFLEKNNLTLINPQKASTVTTLVNADGNEKTANMASTTISSSTDEKVLDDTPKHMDETPLSTSNPPNQPDSSSIPPSQKKRPPFQKYTGEWKDVNIYDKGVINNVMQVLFPFRNYSKLYVQK</sequence>